<evidence type="ECO:0000313" key="10">
    <source>
        <dbReference type="EMBL" id="CCA66843.1"/>
    </source>
</evidence>
<organism evidence="10 11">
    <name type="scientific">Serendipita indica (strain DSM 11827)</name>
    <name type="common">Root endophyte fungus</name>
    <name type="synonym">Piriformospora indica</name>
    <dbReference type="NCBI Taxonomy" id="1109443"/>
    <lineage>
        <taxon>Eukaryota</taxon>
        <taxon>Fungi</taxon>
        <taxon>Dikarya</taxon>
        <taxon>Basidiomycota</taxon>
        <taxon>Agaricomycotina</taxon>
        <taxon>Agaricomycetes</taxon>
        <taxon>Sebacinales</taxon>
        <taxon>Serendipitaceae</taxon>
        <taxon>Serendipita</taxon>
    </lineage>
</organism>
<keyword evidence="3" id="KW-0285">Flavoprotein</keyword>
<evidence type="ECO:0000256" key="4">
    <source>
        <dbReference type="ARBA" id="ARBA00022729"/>
    </source>
</evidence>
<evidence type="ECO:0000256" key="6">
    <source>
        <dbReference type="ARBA" id="ARBA00023002"/>
    </source>
</evidence>
<feature type="domain" description="Prenylcysteine lyase" evidence="9">
    <location>
        <begin position="160"/>
        <end position="497"/>
    </location>
</feature>
<evidence type="ECO:0000256" key="2">
    <source>
        <dbReference type="ARBA" id="ARBA00009967"/>
    </source>
</evidence>
<keyword evidence="6" id="KW-0560">Oxidoreductase</keyword>
<dbReference type="InterPro" id="IPR017046">
    <property type="entry name" value="Prenylcysteine_Oxase1"/>
</dbReference>
<dbReference type="Pfam" id="PF07156">
    <property type="entry name" value="Prenylcys_lyase"/>
    <property type="match status" value="1"/>
</dbReference>
<keyword evidence="11" id="KW-1185">Reference proteome</keyword>
<comment type="caution">
    <text evidence="10">The sequence shown here is derived from an EMBL/GenBank/DDBJ whole genome shotgun (WGS) entry which is preliminary data.</text>
</comment>
<keyword evidence="4 8" id="KW-0732">Signal</keyword>
<gene>
    <name evidence="10" type="ORF">PIIN_00605</name>
</gene>
<evidence type="ECO:0000256" key="8">
    <source>
        <dbReference type="SAM" id="SignalP"/>
    </source>
</evidence>
<proteinExistence type="inferred from homology"/>
<dbReference type="AlphaFoldDB" id="G4T681"/>
<dbReference type="InterPro" id="IPR036188">
    <property type="entry name" value="FAD/NAD-bd_sf"/>
</dbReference>
<dbReference type="Proteomes" id="UP000007148">
    <property type="component" value="Unassembled WGS sequence"/>
</dbReference>
<dbReference type="InParanoid" id="G4T681"/>
<evidence type="ECO:0000256" key="1">
    <source>
        <dbReference type="ARBA" id="ARBA00001974"/>
    </source>
</evidence>
<name>G4T681_SERID</name>
<dbReference type="InterPro" id="IPR010795">
    <property type="entry name" value="Prenylcys_lyase"/>
</dbReference>
<dbReference type="OrthoDB" id="437369at2759"/>
<comment type="similarity">
    <text evidence="2">Belongs to the prenylcysteine oxidase family.</text>
</comment>
<feature type="signal peptide" evidence="8">
    <location>
        <begin position="1"/>
        <end position="28"/>
    </location>
</feature>
<dbReference type="GO" id="GO:0030328">
    <property type="term" value="P:prenylcysteine catabolic process"/>
    <property type="evidence" value="ECO:0007669"/>
    <property type="project" value="InterPro"/>
</dbReference>
<accession>G4T681</accession>
<evidence type="ECO:0000313" key="11">
    <source>
        <dbReference type="Proteomes" id="UP000007148"/>
    </source>
</evidence>
<evidence type="ECO:0000259" key="9">
    <source>
        <dbReference type="Pfam" id="PF07156"/>
    </source>
</evidence>
<dbReference type="Pfam" id="PF13450">
    <property type="entry name" value="NAD_binding_8"/>
    <property type="match status" value="1"/>
</dbReference>
<evidence type="ECO:0000256" key="5">
    <source>
        <dbReference type="ARBA" id="ARBA00022827"/>
    </source>
</evidence>
<feature type="chain" id="PRO_5003468213" evidence="8">
    <location>
        <begin position="29"/>
        <end position="803"/>
    </location>
</feature>
<sequence>MILRLLPYPTLALALSWSSLFGSKGVAADQYVMQPEGPGVLVPSNPRIAIIGAGAAGSSAANWIGFATGRSQKVVGVDVFERADYVGGRSTVVYPYNDTALAPVELGASIFVDANKNMVRAALQYDLETIEFGEDNELVGIWDGSQFLVTTGNKGFFGKIWENIRLLWRYGYRSPMTVNALVKQMVNTYLSLYTTITSWNSVEAVSSALNFTSLTEVDTATYLANQGIGEAFAFEVVESATRVNYASNLDDIHALEGLVSMAPNGAKSIKGGNYQVFANMLKFSEANVHLKTKVKSLQRGDDDKWTLIAIKDTPSGPTTMIEKYDAVIIAAPYDTLEIDLPSSVAPVAPTAYTHLHVTLLTTKSPQPKGKYFHLKDEAVPTMVLTTAQGIRAGRTPPEFNSLSYHGKVAEDRDEWNVKIFSMQPLSDEWLHDVFGHVGWVHRKEWDAYPRLPPTTRYNPMKLDKNLYYVNGFESFISTMETQTLASRGVVELAMHELFGFGLCPPDYQSSPPEDGEFIWGWDYSCKPRVGRPIAMPATWTSAISTCEMRMKDVPGPATNEELRTLYPPLYTFPQLKGFIESGDLGLLKRHPDLQTRYNTWCAAVKEEYGTLGSALSISVYELLIRSICQCVFLVDYLVRVRLGWAEDVKPKPTFASATNSASATPNPLVFRADLPEGYIKVIPNDWPYSVPLDVSHFVIWSRVPAISPANIPISIQDIVKHEGLWGFTGNSNQEAPIPPEGVEPRQPLSEMQATHLLEACSEFDKYVKINWPEDNWECAWFVNPPRLQSVPGLAHIHVFARRK</sequence>
<keyword evidence="5" id="KW-0274">FAD</keyword>
<dbReference type="PANTHER" id="PTHR15944">
    <property type="entry name" value="FARNESYLCYSTEINE LYASE"/>
    <property type="match status" value="1"/>
</dbReference>
<protein>
    <submittedName>
        <fullName evidence="10">Related to prenylcysteine oxidase</fullName>
    </submittedName>
</protein>
<dbReference type="eggNOG" id="ENOG502QSHJ">
    <property type="taxonomic scope" value="Eukaryota"/>
</dbReference>
<comment type="cofactor">
    <cofactor evidence="1">
        <name>FAD</name>
        <dbReference type="ChEBI" id="CHEBI:57692"/>
    </cofactor>
</comment>
<dbReference type="GO" id="GO:0001735">
    <property type="term" value="F:prenylcysteine oxidase activity"/>
    <property type="evidence" value="ECO:0007669"/>
    <property type="project" value="InterPro"/>
</dbReference>
<dbReference type="PANTHER" id="PTHR15944:SF0">
    <property type="entry name" value="PRENYLCYSTEINE LYASE DOMAIN-CONTAINING PROTEIN"/>
    <property type="match status" value="1"/>
</dbReference>
<dbReference type="GO" id="GO:0030327">
    <property type="term" value="P:prenylated protein catabolic process"/>
    <property type="evidence" value="ECO:0007669"/>
    <property type="project" value="TreeGrafter"/>
</dbReference>
<evidence type="ECO:0000256" key="3">
    <source>
        <dbReference type="ARBA" id="ARBA00022630"/>
    </source>
</evidence>
<dbReference type="Gene3D" id="3.50.50.60">
    <property type="entry name" value="FAD/NAD(P)-binding domain"/>
    <property type="match status" value="1"/>
</dbReference>
<dbReference type="STRING" id="1109443.G4T681"/>
<dbReference type="HOGENOM" id="CLU_350583_0_0_1"/>
<evidence type="ECO:0000256" key="7">
    <source>
        <dbReference type="ARBA" id="ARBA00023180"/>
    </source>
</evidence>
<reference evidence="10 11" key="1">
    <citation type="journal article" date="2011" name="PLoS Pathog.">
        <title>Endophytic Life Strategies Decoded by Genome and Transcriptome Analyses of the Mutualistic Root Symbiont Piriformospora indica.</title>
        <authorList>
            <person name="Zuccaro A."/>
            <person name="Lahrmann U."/>
            <person name="Guldener U."/>
            <person name="Langen G."/>
            <person name="Pfiffi S."/>
            <person name="Biedenkopf D."/>
            <person name="Wong P."/>
            <person name="Samans B."/>
            <person name="Grimm C."/>
            <person name="Basiewicz M."/>
            <person name="Murat C."/>
            <person name="Martin F."/>
            <person name="Kogel K.H."/>
        </authorList>
    </citation>
    <scope>NUCLEOTIDE SEQUENCE [LARGE SCALE GENOMIC DNA]</scope>
    <source>
        <strain evidence="10 11">DSM 11827</strain>
    </source>
</reference>
<dbReference type="SUPFAM" id="SSF51905">
    <property type="entry name" value="FAD/NAD(P)-binding domain"/>
    <property type="match status" value="1"/>
</dbReference>
<dbReference type="Pfam" id="PF12239">
    <property type="entry name" value="DUF3605"/>
    <property type="match status" value="1"/>
</dbReference>
<dbReference type="EMBL" id="CAFZ01000006">
    <property type="protein sequence ID" value="CCA66843.1"/>
    <property type="molecule type" value="Genomic_DNA"/>
</dbReference>
<dbReference type="InterPro" id="IPR022036">
    <property type="entry name" value="DUF3605"/>
</dbReference>
<keyword evidence="7" id="KW-0325">Glycoprotein</keyword>